<dbReference type="Gene3D" id="3.40.50.2000">
    <property type="entry name" value="Glycogen Phosphorylase B"/>
    <property type="match status" value="2"/>
</dbReference>
<dbReference type="AlphaFoldDB" id="A3ZP82"/>
<dbReference type="SUPFAM" id="SSF53756">
    <property type="entry name" value="UDP-Glycosyltransferase/glycogen phosphorylase"/>
    <property type="match status" value="1"/>
</dbReference>
<keyword evidence="2" id="KW-0808">Transferase</keyword>
<dbReference type="eggNOG" id="COG0438">
    <property type="taxonomic scope" value="Bacteria"/>
</dbReference>
<organism evidence="2 3">
    <name type="scientific">Blastopirellula marina DSM 3645</name>
    <dbReference type="NCBI Taxonomy" id="314230"/>
    <lineage>
        <taxon>Bacteria</taxon>
        <taxon>Pseudomonadati</taxon>
        <taxon>Planctomycetota</taxon>
        <taxon>Planctomycetia</taxon>
        <taxon>Pirellulales</taxon>
        <taxon>Pirellulaceae</taxon>
        <taxon>Blastopirellula</taxon>
    </lineage>
</organism>
<gene>
    <name evidence="2" type="ORF">DSM3645_28302</name>
</gene>
<dbReference type="HOGENOM" id="CLU_009583_0_3_0"/>
<sequence>MTFADNPQRATKPLRVLHLYSGNMFGGIETILSTLAHRRATAPDMEPEFAVCFSGRLSDQLSEAGCIVHNLGQMRVSRPWTIIRAQHRLARLLSDQHFDLAVTHACWIHALLGGAVQRRLPVIFWGHDINYGEHWIEKWAARIQPCGVIANSESTQASIQEHLFRTIPSNVLYCPIERPPAINQQRREILRREFGASDETFVIIQAGRLEGYKGLHIHLDALASLPQSRSWQSWIVGGAQRDAERQYLSELKKLVERRGLSARVRFLGQRTDVASILQAGDAFCHPNVRAEPFGIVFIEALFAGLPIVATNLGGAKEIVTNDCGILVAPNDAEALAGALRHLLDDRNRRRELGANGPGRAAELCDVNAQMLSLENILRAASLSNRKELLHA</sequence>
<evidence type="ECO:0000313" key="3">
    <source>
        <dbReference type="Proteomes" id="UP000004358"/>
    </source>
</evidence>
<dbReference type="OrthoDB" id="259238at2"/>
<name>A3ZP82_9BACT</name>
<comment type="caution">
    <text evidence="2">The sequence shown here is derived from an EMBL/GenBank/DDBJ whole genome shotgun (WGS) entry which is preliminary data.</text>
</comment>
<dbReference type="GO" id="GO:0016757">
    <property type="term" value="F:glycosyltransferase activity"/>
    <property type="evidence" value="ECO:0007669"/>
    <property type="project" value="InterPro"/>
</dbReference>
<dbReference type="InterPro" id="IPR001296">
    <property type="entry name" value="Glyco_trans_1"/>
</dbReference>
<reference evidence="2 3" key="1">
    <citation type="submission" date="2006-02" db="EMBL/GenBank/DDBJ databases">
        <authorList>
            <person name="Amann R."/>
            <person name="Ferriera S."/>
            <person name="Johnson J."/>
            <person name="Kravitz S."/>
            <person name="Halpern A."/>
            <person name="Remington K."/>
            <person name="Beeson K."/>
            <person name="Tran B."/>
            <person name="Rogers Y.-H."/>
            <person name="Friedman R."/>
            <person name="Venter J.C."/>
        </authorList>
    </citation>
    <scope>NUCLEOTIDE SEQUENCE [LARGE SCALE GENOMIC DNA]</scope>
    <source>
        <strain evidence="2 3">DSM 3645</strain>
    </source>
</reference>
<accession>A3ZP82</accession>
<evidence type="ECO:0000313" key="2">
    <source>
        <dbReference type="EMBL" id="EAQ81560.1"/>
    </source>
</evidence>
<proteinExistence type="predicted"/>
<dbReference type="Pfam" id="PF00534">
    <property type="entry name" value="Glycos_transf_1"/>
    <property type="match status" value="1"/>
</dbReference>
<feature type="domain" description="Glycosyl transferase family 1" evidence="1">
    <location>
        <begin position="187"/>
        <end position="357"/>
    </location>
</feature>
<evidence type="ECO:0000259" key="1">
    <source>
        <dbReference type="Pfam" id="PF00534"/>
    </source>
</evidence>
<dbReference type="EMBL" id="AANZ01000004">
    <property type="protein sequence ID" value="EAQ81560.1"/>
    <property type="molecule type" value="Genomic_DNA"/>
</dbReference>
<dbReference type="Proteomes" id="UP000004358">
    <property type="component" value="Unassembled WGS sequence"/>
</dbReference>
<protein>
    <submittedName>
        <fullName evidence="2">Glycosyl transferase, group 1 family protein</fullName>
    </submittedName>
</protein>
<dbReference type="STRING" id="314230.DSM3645_28302"/>
<dbReference type="PANTHER" id="PTHR12526">
    <property type="entry name" value="GLYCOSYLTRANSFERASE"/>
    <property type="match status" value="1"/>
</dbReference>